<feature type="domain" description="FYVE-type" evidence="6">
    <location>
        <begin position="133"/>
        <end position="192"/>
    </location>
</feature>
<dbReference type="Gene3D" id="3.30.1360.220">
    <property type="entry name" value="Domain of unknown function (DUF3480), N-terminal subdomain"/>
    <property type="match status" value="1"/>
</dbReference>
<feature type="compositionally biased region" description="Polar residues" evidence="5">
    <location>
        <begin position="78"/>
        <end position="118"/>
    </location>
</feature>
<dbReference type="CDD" id="cd15729">
    <property type="entry name" value="FYVE_endofin"/>
    <property type="match status" value="1"/>
</dbReference>
<feature type="compositionally biased region" description="Low complexity" evidence="5">
    <location>
        <begin position="305"/>
        <end position="318"/>
    </location>
</feature>
<dbReference type="FunFam" id="3.30.40.10:FF:000084">
    <property type="entry name" value="Zinc finger, FYVE domain-containing 9b"/>
    <property type="match status" value="1"/>
</dbReference>
<dbReference type="Pfam" id="PF11979">
    <property type="entry name" value="SARA_C"/>
    <property type="match status" value="1"/>
</dbReference>
<evidence type="ECO:0000259" key="6">
    <source>
        <dbReference type="PROSITE" id="PS50178"/>
    </source>
</evidence>
<feature type="region of interest" description="Disordered" evidence="5">
    <location>
        <begin position="33"/>
        <end position="122"/>
    </location>
</feature>
<dbReference type="InterPro" id="IPR022557">
    <property type="entry name" value="SARA-like_C"/>
</dbReference>
<accession>A0A6G1S4M4</accession>
<evidence type="ECO:0000256" key="4">
    <source>
        <dbReference type="PROSITE-ProRule" id="PRU00091"/>
    </source>
</evidence>
<feature type="region of interest" description="Disordered" evidence="5">
    <location>
        <begin position="468"/>
        <end position="490"/>
    </location>
</feature>
<dbReference type="SMART" id="SM01421">
    <property type="entry name" value="DUF3480"/>
    <property type="match status" value="1"/>
</dbReference>
<reference evidence="7" key="1">
    <citation type="submission" date="2018-10" db="EMBL/GenBank/DDBJ databases">
        <title>Transcriptome assembly of Aceria tosichella (Wheat curl mite) Type 2.</title>
        <authorList>
            <person name="Scully E.D."/>
            <person name="Geib S.M."/>
            <person name="Palmer N.A."/>
            <person name="Gupta A.K."/>
            <person name="Sarath G."/>
            <person name="Tatineni S."/>
        </authorList>
    </citation>
    <scope>NUCLEOTIDE SEQUENCE</scope>
    <source>
        <strain evidence="7">LincolnNE</strain>
    </source>
</reference>
<keyword evidence="1" id="KW-0479">Metal-binding</keyword>
<dbReference type="SUPFAM" id="SSF57903">
    <property type="entry name" value="FYVE/PHD zinc finger"/>
    <property type="match status" value="1"/>
</dbReference>
<feature type="compositionally biased region" description="Polar residues" evidence="5">
    <location>
        <begin position="472"/>
        <end position="485"/>
    </location>
</feature>
<feature type="compositionally biased region" description="Polar residues" evidence="5">
    <location>
        <begin position="218"/>
        <end position="227"/>
    </location>
</feature>
<dbReference type="PANTHER" id="PTHR46319">
    <property type="entry name" value="ZINC FINGER FYVE DOMAIN-CONTAINING PROTEIN"/>
    <property type="match status" value="1"/>
</dbReference>
<protein>
    <submittedName>
        <fullName evidence="7">Zinc finger FYVE domain-containing protein 9</fullName>
    </submittedName>
</protein>
<dbReference type="PANTHER" id="PTHR46319:SF3">
    <property type="entry name" value="ZINC FINGER FYVE DOMAIN-CONTAINING PROTEIN"/>
    <property type="match status" value="1"/>
</dbReference>
<feature type="compositionally biased region" description="Polar residues" evidence="5">
    <location>
        <begin position="257"/>
        <end position="285"/>
    </location>
</feature>
<dbReference type="InterPro" id="IPR013083">
    <property type="entry name" value="Znf_RING/FYVE/PHD"/>
</dbReference>
<dbReference type="Pfam" id="PF01363">
    <property type="entry name" value="FYVE"/>
    <property type="match status" value="1"/>
</dbReference>
<feature type="region of interest" description="Disordered" evidence="5">
    <location>
        <begin position="204"/>
        <end position="244"/>
    </location>
</feature>
<dbReference type="Gene3D" id="3.30.40.10">
    <property type="entry name" value="Zinc/RING finger domain, C3HC4 (zinc finger)"/>
    <property type="match status" value="1"/>
</dbReference>
<keyword evidence="3" id="KW-0862">Zinc</keyword>
<name>A0A6G1S4M4_9ACAR</name>
<evidence type="ECO:0000256" key="2">
    <source>
        <dbReference type="ARBA" id="ARBA00022771"/>
    </source>
</evidence>
<dbReference type="GO" id="GO:0008270">
    <property type="term" value="F:zinc ion binding"/>
    <property type="evidence" value="ECO:0007669"/>
    <property type="project" value="UniProtKB-KW"/>
</dbReference>
<dbReference type="SMART" id="SM00064">
    <property type="entry name" value="FYVE"/>
    <property type="match status" value="1"/>
</dbReference>
<gene>
    <name evidence="7" type="primary">ZFYVE9</name>
    <name evidence="7" type="ORF">g.20897</name>
</gene>
<feature type="compositionally biased region" description="Low complexity" evidence="5">
    <location>
        <begin position="66"/>
        <end position="77"/>
    </location>
</feature>
<keyword evidence="2 4" id="KW-0863">Zinc-finger</keyword>
<dbReference type="InterPro" id="IPR000306">
    <property type="entry name" value="Znf_FYVE"/>
</dbReference>
<dbReference type="InterPro" id="IPR011011">
    <property type="entry name" value="Znf_FYVE_PHD"/>
</dbReference>
<dbReference type="GO" id="GO:0016197">
    <property type="term" value="P:endosomal transport"/>
    <property type="evidence" value="ECO:0007669"/>
    <property type="project" value="TreeGrafter"/>
</dbReference>
<evidence type="ECO:0000256" key="5">
    <source>
        <dbReference type="SAM" id="MobiDB-lite"/>
    </source>
</evidence>
<evidence type="ECO:0000313" key="7">
    <source>
        <dbReference type="EMBL" id="MDE45171.1"/>
    </source>
</evidence>
<evidence type="ECO:0000256" key="1">
    <source>
        <dbReference type="ARBA" id="ARBA00022723"/>
    </source>
</evidence>
<sequence>MGVDSHVSSSHINIKHQITVLSNIMEIARSSSSRTTATASVPNHDFRANDNSSPSLPPPPQASDESLSSPSQQHQQQETANHLASSDTPPSSTAIINGLPQQESTQELVPTAGESMSGTIRIPGTFPPEWLPDREAESCMACGGLFTLIRRRHHCRSCGKIFCGDCCKHKARLLYMDNKEARVCNNCHQLIEFTLSNPTEVSTSSLERRHRAAASVILQPSTSSSSEIRPDDAPSGSNGSSSSTRIVHGVLKTSSQAATNISGSSPNDCHESNSSSTDQHSNKQVIFSDGIRPGTDLSEPSPCQTSPSSSGTNSTSSSAFAILSRQNRKTATESQADCSSSSSSSVQGKKASKNGRSSSISIKNITVCDELGYLPPIIISKDAPIANNTSDFNTSNPLTNLIVSHFKSSKKTIQASMESRNCPLNGVVKFTEISDLVGVDNVITFLLLKGFHLKVKIIKKDCCLNRKKDSPSPISNCNQPEQGTCNDEIESEDKSDFADRSLSSEIEAAENNPEYWCFASSGLDKFGQDEIIFLLDKDKDNCCIPRDIFKIYLTLHELALRRQAIENLGNLLFQDGLFNCRDTAGLLFVQPSPDHCLKNLILPDKKFLIALVLQRWEVPWSKVFPMRLLLRLGHKYDSYPYPIVSFRKRDPVYYEIGHTIISILGDFRNFRYSLTHVDGLRVMMDKSSRKVTVHLQQSSYVQFSKVLDSSNNEHVLAWSSCPFPEADGHLVSVQNDEGHYNTVEFYKRSSDHHQTSVSFKNLETSEPVLGASFVVFSGALKVNQSGQPAKISIVEDGLLIQIQSCTMAALRNAIHYMDNFDIDCENGQDILNRVELRWQLNECS</sequence>
<evidence type="ECO:0000256" key="3">
    <source>
        <dbReference type="ARBA" id="ARBA00022833"/>
    </source>
</evidence>
<dbReference type="GO" id="GO:0031901">
    <property type="term" value="C:early endosome membrane"/>
    <property type="evidence" value="ECO:0007669"/>
    <property type="project" value="TreeGrafter"/>
</dbReference>
<dbReference type="InterPro" id="IPR017455">
    <property type="entry name" value="Znf_FYVE-rel"/>
</dbReference>
<dbReference type="PROSITE" id="PS50178">
    <property type="entry name" value="ZF_FYVE"/>
    <property type="match status" value="1"/>
</dbReference>
<dbReference type="AlphaFoldDB" id="A0A6G1S4M4"/>
<organism evidence="7">
    <name type="scientific">Aceria tosichella</name>
    <name type="common">wheat curl mite</name>
    <dbReference type="NCBI Taxonomy" id="561515"/>
    <lineage>
        <taxon>Eukaryota</taxon>
        <taxon>Metazoa</taxon>
        <taxon>Ecdysozoa</taxon>
        <taxon>Arthropoda</taxon>
        <taxon>Chelicerata</taxon>
        <taxon>Arachnida</taxon>
        <taxon>Acari</taxon>
        <taxon>Acariformes</taxon>
        <taxon>Trombidiformes</taxon>
        <taxon>Prostigmata</taxon>
        <taxon>Eupodina</taxon>
        <taxon>Eriophyoidea</taxon>
        <taxon>Eriophyidae</taxon>
        <taxon>Eriophyinae</taxon>
        <taxon>Aceriini</taxon>
        <taxon>Aceria</taxon>
    </lineage>
</organism>
<dbReference type="EMBL" id="GGYP01000400">
    <property type="protein sequence ID" value="MDE45171.1"/>
    <property type="molecule type" value="Transcribed_RNA"/>
</dbReference>
<proteinExistence type="predicted"/>
<feature type="region of interest" description="Disordered" evidence="5">
    <location>
        <begin position="257"/>
        <end position="356"/>
    </location>
</feature>